<dbReference type="InterPro" id="IPR003346">
    <property type="entry name" value="Transposase_20"/>
</dbReference>
<dbReference type="Proteomes" id="UP000422644">
    <property type="component" value="Chromosome"/>
</dbReference>
<keyword evidence="4" id="KW-1185">Reference proteome</keyword>
<sequence length="392" mass="44091">MFYIGIDVSKDKHDCFCCNDDLQPVFQFQFSNDSIGFNLLFEAIKSLDSSFDNIKIALEATGHYSYNITSFILDNDLPLAIINPLHSNLFRKSISLRKTKTDKVDACVLARMLVAYPNLKFSTSLDDNDIILSELKSLTRFRLSLVKDLSKLKTFVSRIINIIFPEIEKAFSSTNSLYELLYNFPSAQEIANAHLTNLTNVLIKASKGHFSKEKAVQIKKLAQNTVGNSSYALTLELKHTIKLINEYNSSIDKIDKEITTIMDKIASPITSIPGIGITLASIIIAEIGNFDNFDSPDKILAFAGMSPTIYQSGKYVASSAKMEKRGSKALRYALYNAARLTSIYCPVFREHLARKRSQGKHFSVAISHVVKKLVRVIYHLQTKNELFKNTIN</sequence>
<proteinExistence type="predicted"/>
<evidence type="ECO:0000259" key="2">
    <source>
        <dbReference type="Pfam" id="PF02371"/>
    </source>
</evidence>
<dbReference type="NCBIfam" id="NF033542">
    <property type="entry name" value="transpos_IS110"/>
    <property type="match status" value="1"/>
</dbReference>
<dbReference type="InterPro" id="IPR002525">
    <property type="entry name" value="Transp_IS110-like_N"/>
</dbReference>
<reference evidence="3 4" key="1">
    <citation type="submission" date="2019-07" db="EMBL/GenBank/DDBJ databases">
        <title>Complete Genome Sequence of Leptotrichia trevisanii Strain JMUB3870.</title>
        <authorList>
            <person name="Watanabe S."/>
            <person name="Cui L."/>
        </authorList>
    </citation>
    <scope>NUCLEOTIDE SEQUENCE [LARGE SCALE GENOMIC DNA]</scope>
    <source>
        <strain evidence="3 4">JMUB3870</strain>
    </source>
</reference>
<dbReference type="OrthoDB" id="9811278at2"/>
<evidence type="ECO:0000313" key="4">
    <source>
        <dbReference type="Proteomes" id="UP000422644"/>
    </source>
</evidence>
<dbReference type="Pfam" id="PF02371">
    <property type="entry name" value="Transposase_20"/>
    <property type="match status" value="1"/>
</dbReference>
<dbReference type="AlphaFoldDB" id="A0A510JXW8"/>
<dbReference type="InterPro" id="IPR047650">
    <property type="entry name" value="Transpos_IS110"/>
</dbReference>
<evidence type="ECO:0000313" key="3">
    <source>
        <dbReference type="EMBL" id="BBM44230.1"/>
    </source>
</evidence>
<protein>
    <submittedName>
        <fullName evidence="3">Transposase</fullName>
    </submittedName>
</protein>
<feature type="domain" description="Transposase IS116/IS110/IS902 C-terminal" evidence="2">
    <location>
        <begin position="268"/>
        <end position="350"/>
    </location>
</feature>
<feature type="domain" description="Transposase IS110-like N-terminal" evidence="1">
    <location>
        <begin position="4"/>
        <end position="165"/>
    </location>
</feature>
<accession>A0A510JXW8</accession>
<gene>
    <name evidence="3" type="ORF">JMUB3870_0337</name>
</gene>
<organism evidence="3 4">
    <name type="scientific">Leptotrichia trevisanii</name>
    <dbReference type="NCBI Taxonomy" id="109328"/>
    <lineage>
        <taxon>Bacteria</taxon>
        <taxon>Fusobacteriati</taxon>
        <taxon>Fusobacteriota</taxon>
        <taxon>Fusobacteriia</taxon>
        <taxon>Fusobacteriales</taxon>
        <taxon>Leptotrichiaceae</taxon>
        <taxon>Leptotrichia</taxon>
    </lineage>
</organism>
<dbReference type="PANTHER" id="PTHR33055">
    <property type="entry name" value="TRANSPOSASE FOR INSERTION SEQUENCE ELEMENT IS1111A"/>
    <property type="match status" value="1"/>
</dbReference>
<dbReference type="EMBL" id="AP019831">
    <property type="protein sequence ID" value="BBM44230.1"/>
    <property type="molecule type" value="Genomic_DNA"/>
</dbReference>
<dbReference type="GO" id="GO:0006313">
    <property type="term" value="P:DNA transposition"/>
    <property type="evidence" value="ECO:0007669"/>
    <property type="project" value="InterPro"/>
</dbReference>
<dbReference type="GO" id="GO:0004803">
    <property type="term" value="F:transposase activity"/>
    <property type="evidence" value="ECO:0007669"/>
    <property type="project" value="InterPro"/>
</dbReference>
<dbReference type="PANTHER" id="PTHR33055:SF15">
    <property type="entry name" value="TRANSPOSASE-RELATED"/>
    <property type="match status" value="1"/>
</dbReference>
<dbReference type="GO" id="GO:0003677">
    <property type="term" value="F:DNA binding"/>
    <property type="evidence" value="ECO:0007669"/>
    <property type="project" value="InterPro"/>
</dbReference>
<name>A0A510JXW8_9FUSO</name>
<dbReference type="RefSeq" id="WP_155282370.1">
    <property type="nucleotide sequence ID" value="NZ_AP019831.1"/>
</dbReference>
<dbReference type="Pfam" id="PF01548">
    <property type="entry name" value="DEDD_Tnp_IS110"/>
    <property type="match status" value="1"/>
</dbReference>
<evidence type="ECO:0000259" key="1">
    <source>
        <dbReference type="Pfam" id="PF01548"/>
    </source>
</evidence>